<evidence type="ECO:0000256" key="2">
    <source>
        <dbReference type="SAM" id="MobiDB-lite"/>
    </source>
</evidence>
<comment type="caution">
    <text evidence="3">The sequence shown here is derived from an EMBL/GenBank/DDBJ whole genome shotgun (WGS) entry which is preliminary data.</text>
</comment>
<feature type="region of interest" description="Disordered" evidence="2">
    <location>
        <begin position="674"/>
        <end position="798"/>
    </location>
</feature>
<feature type="repeat" description="ANK" evidence="1">
    <location>
        <begin position="137"/>
        <end position="160"/>
    </location>
</feature>
<dbReference type="PROSITE" id="PS50088">
    <property type="entry name" value="ANK_REPEAT"/>
    <property type="match status" value="1"/>
</dbReference>
<feature type="region of interest" description="Disordered" evidence="2">
    <location>
        <begin position="618"/>
        <end position="657"/>
    </location>
</feature>
<accession>A0ABP0P3I7</accession>
<name>A0ABP0P3I7_9DINO</name>
<dbReference type="PROSITE" id="PS50297">
    <property type="entry name" value="ANK_REP_REGION"/>
    <property type="match status" value="1"/>
</dbReference>
<feature type="region of interest" description="Disordered" evidence="2">
    <location>
        <begin position="554"/>
        <end position="573"/>
    </location>
</feature>
<gene>
    <name evidence="3" type="ORF">SCF082_LOCUS35018</name>
</gene>
<feature type="compositionally biased region" description="Basic and acidic residues" evidence="2">
    <location>
        <begin position="179"/>
        <end position="189"/>
    </location>
</feature>
<protein>
    <submittedName>
        <fullName evidence="3">Transient receptor potential cation channel subfamily A member 1 (Ankyrin-like with transmembrane domains protein 1) (Transformation-sensitive protein p120) (Wasabi receptor)</fullName>
    </submittedName>
</protein>
<feature type="region of interest" description="Disordered" evidence="2">
    <location>
        <begin position="265"/>
        <end position="299"/>
    </location>
</feature>
<evidence type="ECO:0000313" key="4">
    <source>
        <dbReference type="Proteomes" id="UP001642464"/>
    </source>
</evidence>
<dbReference type="PANTHER" id="PTHR24184:SF11">
    <property type="entry name" value="ANKYRIN REPEAT AND SOCS BOX CONTAINING 3"/>
    <property type="match status" value="1"/>
</dbReference>
<feature type="compositionally biased region" description="Basic and acidic residues" evidence="2">
    <location>
        <begin position="619"/>
        <end position="638"/>
    </location>
</feature>
<dbReference type="InterPro" id="IPR036770">
    <property type="entry name" value="Ankyrin_rpt-contain_sf"/>
</dbReference>
<dbReference type="InterPro" id="IPR002110">
    <property type="entry name" value="Ankyrin_rpt"/>
</dbReference>
<dbReference type="SMART" id="SM00248">
    <property type="entry name" value="ANK"/>
    <property type="match status" value="4"/>
</dbReference>
<proteinExistence type="predicted"/>
<dbReference type="Proteomes" id="UP001642464">
    <property type="component" value="Unassembled WGS sequence"/>
</dbReference>
<keyword evidence="1" id="KW-0040">ANK repeat</keyword>
<feature type="compositionally biased region" description="Basic and acidic residues" evidence="2">
    <location>
        <begin position="741"/>
        <end position="761"/>
    </location>
</feature>
<feature type="compositionally biased region" description="Low complexity" evidence="2">
    <location>
        <begin position="558"/>
        <end position="573"/>
    </location>
</feature>
<dbReference type="PANTHER" id="PTHR24184">
    <property type="entry name" value="SI:CH211-189E2.2"/>
    <property type="match status" value="1"/>
</dbReference>
<sequence length="798" mass="83047">MLFRAILKSGEASSLEAVQRASDGEVNARTADGASALHYAASVGYAEVCLELLELPTFTAINNQDCQGCTALHYAACKGHLSACHVLLDHWRFTAHNMQDWNGWTALHAGAAHGRNELCIAIINSPRFKGASARDKDGMTALHVATARGHGEICTALLQHEVFAGTSFVDHFGRTVHAMQERSPKDRVRQTASLPRPELQMKPPADGQKWQSLAKWTSQLKKFQGEVPCVQSALEVDTADHAHAGNPDVSAEGSSLLQPGETKATVLPGDVASPDSASDWEVSPAHHGENLPPNSAPAAAAAAASAASAAATSQLDAGRASATRAAIPSMNGLKSKDIPNGHVVGDAKGALHGQDGGILAPNGAAANAQLDAMGGGFAGAAIPSMNGLKSNDIPNGHAVEEANGAIHGQNGGILVPNAAATNSQLDATGGGAAGAAILSMNGLKSNDIPNGHVVGDANGALHGQDGSILGPSGEAANSQLDAMGGGVAAIPSMNGLKSNDIADGMKEEEDGAKSADQGLAIENGNHLQDSLPKRDAELQQGEGGQLLVAEPSNEDANADANAAGPEAAAEGLGPSAKKIQWIWALARMRIGLKRWKKHVTQALHARHRKDKRNKLVKKRGIEPKTIRNKTALEPKETEAVEPVPEAVELHAPSEQEDQVLEMTTREEADDNIAEAPLKADPPQDQETQEESNPTAKVESNEPLEAPPAQAEEEVTDAEDELEEPVSDVEASEAVDSPQVHPEAKADAGHDAGEAPHGEPKETKKKKKKTPSKEAASAKKKGKAKQGTTITVNGLVMRA</sequence>
<evidence type="ECO:0000256" key="1">
    <source>
        <dbReference type="PROSITE-ProRule" id="PRU00023"/>
    </source>
</evidence>
<evidence type="ECO:0000313" key="3">
    <source>
        <dbReference type="EMBL" id="CAK9070341.1"/>
    </source>
</evidence>
<dbReference type="Gene3D" id="1.25.40.20">
    <property type="entry name" value="Ankyrin repeat-containing domain"/>
    <property type="match status" value="1"/>
</dbReference>
<feature type="compositionally biased region" description="Acidic residues" evidence="2">
    <location>
        <begin position="710"/>
        <end position="732"/>
    </location>
</feature>
<dbReference type="SUPFAM" id="SSF48403">
    <property type="entry name" value="Ankyrin repeat"/>
    <property type="match status" value="1"/>
</dbReference>
<keyword evidence="4" id="KW-1185">Reference proteome</keyword>
<dbReference type="EMBL" id="CAXAMM010032824">
    <property type="protein sequence ID" value="CAK9070341.1"/>
    <property type="molecule type" value="Genomic_DNA"/>
</dbReference>
<reference evidence="3 4" key="1">
    <citation type="submission" date="2024-02" db="EMBL/GenBank/DDBJ databases">
        <authorList>
            <person name="Chen Y."/>
            <person name="Shah S."/>
            <person name="Dougan E. K."/>
            <person name="Thang M."/>
            <person name="Chan C."/>
        </authorList>
    </citation>
    <scope>NUCLEOTIDE SEQUENCE [LARGE SCALE GENOMIC DNA]</scope>
</reference>
<dbReference type="Pfam" id="PF12796">
    <property type="entry name" value="Ank_2"/>
    <property type="match status" value="2"/>
</dbReference>
<feature type="region of interest" description="Disordered" evidence="2">
    <location>
        <begin position="179"/>
        <end position="208"/>
    </location>
</feature>
<organism evidence="3 4">
    <name type="scientific">Durusdinium trenchii</name>
    <dbReference type="NCBI Taxonomy" id="1381693"/>
    <lineage>
        <taxon>Eukaryota</taxon>
        <taxon>Sar</taxon>
        <taxon>Alveolata</taxon>
        <taxon>Dinophyceae</taxon>
        <taxon>Suessiales</taxon>
        <taxon>Symbiodiniaceae</taxon>
        <taxon>Durusdinium</taxon>
    </lineage>
</organism>